<evidence type="ECO:0000256" key="3">
    <source>
        <dbReference type="ARBA" id="ARBA00010312"/>
    </source>
</evidence>
<feature type="domain" description="4Fe-4S Mo/W bis-MGD-type" evidence="11">
    <location>
        <begin position="64"/>
        <end position="120"/>
    </location>
</feature>
<keyword evidence="4" id="KW-0004">4Fe-4S</keyword>
<evidence type="ECO:0000256" key="8">
    <source>
        <dbReference type="ARBA" id="ARBA00023004"/>
    </source>
</evidence>
<protein>
    <submittedName>
        <fullName evidence="12">Oxidoreductase</fullName>
    </submittedName>
</protein>
<evidence type="ECO:0000256" key="9">
    <source>
        <dbReference type="ARBA" id="ARBA00023014"/>
    </source>
</evidence>
<keyword evidence="6 10" id="KW-0732">Signal</keyword>
<dbReference type="Pfam" id="PF04879">
    <property type="entry name" value="Molybdop_Fe4S4"/>
    <property type="match status" value="1"/>
</dbReference>
<comment type="subcellular location">
    <subcellularLocation>
        <location evidence="2">Cell envelope</location>
    </subcellularLocation>
</comment>
<dbReference type="InterPro" id="IPR006657">
    <property type="entry name" value="MoPterin_dinucl-bd_dom"/>
</dbReference>
<dbReference type="InterPro" id="IPR009010">
    <property type="entry name" value="Asp_de-COase-like_dom_sf"/>
</dbReference>
<keyword evidence="5" id="KW-0479">Metal-binding</keyword>
<dbReference type="OrthoDB" id="7376058at2"/>
<evidence type="ECO:0000256" key="4">
    <source>
        <dbReference type="ARBA" id="ARBA00022485"/>
    </source>
</evidence>
<dbReference type="SUPFAM" id="SSF50692">
    <property type="entry name" value="ADC-like"/>
    <property type="match status" value="1"/>
</dbReference>
<dbReference type="Gene3D" id="2.40.40.20">
    <property type="match status" value="1"/>
</dbReference>
<dbReference type="EMBL" id="LAQS01000047">
    <property type="protein sequence ID" value="KKZ70920.1"/>
    <property type="molecule type" value="Genomic_DNA"/>
</dbReference>
<dbReference type="Proteomes" id="UP000265325">
    <property type="component" value="Unassembled WGS sequence"/>
</dbReference>
<comment type="caution">
    <text evidence="12">The sequence shown here is derived from an EMBL/GenBank/DDBJ whole genome shotgun (WGS) entry which is preliminary data.</text>
</comment>
<dbReference type="GO" id="GO:0051539">
    <property type="term" value="F:4 iron, 4 sulfur cluster binding"/>
    <property type="evidence" value="ECO:0007669"/>
    <property type="project" value="UniProtKB-KW"/>
</dbReference>
<dbReference type="GO" id="GO:0030313">
    <property type="term" value="C:cell envelope"/>
    <property type="evidence" value="ECO:0007669"/>
    <property type="project" value="UniProtKB-SubCell"/>
</dbReference>
<gene>
    <name evidence="12" type="ORF">VO63_26540</name>
</gene>
<dbReference type="Gene3D" id="2.20.25.90">
    <property type="entry name" value="ADC-like domains"/>
    <property type="match status" value="1"/>
</dbReference>
<comment type="cofactor">
    <cofactor evidence="1">
        <name>[4Fe-4S] cluster</name>
        <dbReference type="ChEBI" id="CHEBI:49883"/>
    </cofactor>
</comment>
<evidence type="ECO:0000256" key="10">
    <source>
        <dbReference type="SAM" id="SignalP"/>
    </source>
</evidence>
<sequence>MSHSSKPVSRRNVVQGAVLTSAALMVNVPPASAAGGSTAHATPATVGEGGLLNFTEGSAALRPDRTVKSACQFCNSNCAISVGVRADRVISVQGAPGDPVQRGNLCVKAPMMAELTHNPLRLTRPLIRTGGGKGSRESTFREATWDEALDLIARRLLALRDSGRAASIANRTTGRLPRGTGSLVARLFALLGSPNNTDVGPTCNDAGGNALKATFGLGNFTNGYGTDGATGRDDLGSADYFLFLGTNQAETHPVTFDYLLRGRAATGAKLVVVDPRRTPTGALADEWIAPKPHTDLALVLGILHHILDKRLYDREFVDRWVLGFRELRAHMAASGYTPDWAATVTGVPAETIRRVARDYARAGKAAIFCNAGISHQLGAFDTYRVLTFLAAVTGNIGRLGTGCNFMHNTWPGDLHLPELAVRTPEVGAALPVGPDYFAEAILTGKPYPLEAIITQGNPLISSANTEKVKEAFRKLDFYVYTGLFMEEAAYYADVVLPVSSPLEYEGVYMRRDDRAIRWQEAAVPRCGESRTDYEIWIDLAHAFARQDRRNPSSYWADAFPLEWKDYATLWAEFVEHTPGMGGMTRKRMRKRSEPLRWPCPSADHPGVSALYQDHPSWYEAAESLGAAKGARFLTPSGKIEIFTEELDRRLATAGHGALPVFYTHPEVTGGHPTLTYEERFVASPVNPQAVTHPVRLGVKGDGSVHRDYPLMGMTGRPSVVHFASVTHWTPTGARLNGIRLLQIHPDTARRLGIEDRDDVIVESPRGRVSATALYWEGIRRDTVFLPNTFGPAQELAQDLGGDSYEAANTLVDDRYYDNLSGQQAYKCFACRVSKAPA</sequence>
<keyword evidence="8" id="KW-0408">Iron</keyword>
<dbReference type="GO" id="GO:0009061">
    <property type="term" value="P:anaerobic respiration"/>
    <property type="evidence" value="ECO:0007669"/>
    <property type="project" value="TreeGrafter"/>
</dbReference>
<feature type="chain" id="PRO_5015126934" evidence="10">
    <location>
        <begin position="34"/>
        <end position="837"/>
    </location>
</feature>
<dbReference type="InterPro" id="IPR006656">
    <property type="entry name" value="Mopterin_OxRdtase"/>
</dbReference>
<accession>A0A2P2GHC3</accession>
<dbReference type="GO" id="GO:0030151">
    <property type="term" value="F:molybdenum ion binding"/>
    <property type="evidence" value="ECO:0007669"/>
    <property type="project" value="TreeGrafter"/>
</dbReference>
<dbReference type="GO" id="GO:0016491">
    <property type="term" value="F:oxidoreductase activity"/>
    <property type="evidence" value="ECO:0007669"/>
    <property type="project" value="UniProtKB-KW"/>
</dbReference>
<evidence type="ECO:0000256" key="2">
    <source>
        <dbReference type="ARBA" id="ARBA00004196"/>
    </source>
</evidence>
<dbReference type="RefSeq" id="WP_046910525.1">
    <property type="nucleotide sequence ID" value="NZ_BAAAXG010000010.1"/>
</dbReference>
<keyword evidence="9" id="KW-0411">Iron-sulfur</keyword>
<evidence type="ECO:0000313" key="12">
    <source>
        <dbReference type="EMBL" id="KKZ70920.1"/>
    </source>
</evidence>
<dbReference type="AlphaFoldDB" id="A0A2P2GHC3"/>
<dbReference type="Pfam" id="PF00384">
    <property type="entry name" value="Molybdopterin"/>
    <property type="match status" value="1"/>
</dbReference>
<dbReference type="Gene3D" id="3.40.50.740">
    <property type="match status" value="2"/>
</dbReference>
<proteinExistence type="inferred from homology"/>
<dbReference type="GO" id="GO:0009055">
    <property type="term" value="F:electron transfer activity"/>
    <property type="evidence" value="ECO:0007669"/>
    <property type="project" value="TreeGrafter"/>
</dbReference>
<dbReference type="SUPFAM" id="SSF53706">
    <property type="entry name" value="Formate dehydrogenase/DMSO reductase, domains 1-3"/>
    <property type="match status" value="1"/>
</dbReference>
<feature type="signal peptide" evidence="10">
    <location>
        <begin position="1"/>
        <end position="33"/>
    </location>
</feature>
<dbReference type="Gene3D" id="3.40.228.10">
    <property type="entry name" value="Dimethylsulfoxide Reductase, domain 2"/>
    <property type="match status" value="1"/>
</dbReference>
<evidence type="ECO:0000259" key="11">
    <source>
        <dbReference type="PROSITE" id="PS51669"/>
    </source>
</evidence>
<dbReference type="PANTHER" id="PTHR43598:SF1">
    <property type="entry name" value="FORMATE DEHYDROGENASE-O MAJOR SUBUNIT"/>
    <property type="match status" value="1"/>
</dbReference>
<comment type="similarity">
    <text evidence="3">Belongs to the prokaryotic molybdopterin-containing oxidoreductase family.</text>
</comment>
<dbReference type="PANTHER" id="PTHR43598">
    <property type="entry name" value="TUNGSTEN-CONTAINING FORMYLMETHANOFURAN DEHYDROGENASE 2 SUBUNIT B"/>
    <property type="match status" value="1"/>
</dbReference>
<dbReference type="PROSITE" id="PS51669">
    <property type="entry name" value="4FE4S_MOW_BIS_MGD"/>
    <property type="match status" value="1"/>
</dbReference>
<dbReference type="PROSITE" id="PS51318">
    <property type="entry name" value="TAT"/>
    <property type="match status" value="1"/>
</dbReference>
<evidence type="ECO:0000313" key="13">
    <source>
        <dbReference type="Proteomes" id="UP000265325"/>
    </source>
</evidence>
<dbReference type="InterPro" id="IPR006311">
    <property type="entry name" value="TAT_signal"/>
</dbReference>
<dbReference type="InterPro" id="IPR006963">
    <property type="entry name" value="Mopterin_OxRdtase_4Fe-4S_dom"/>
</dbReference>
<keyword evidence="7" id="KW-0560">Oxidoreductase</keyword>
<evidence type="ECO:0000256" key="1">
    <source>
        <dbReference type="ARBA" id="ARBA00001966"/>
    </source>
</evidence>
<keyword evidence="13" id="KW-1185">Reference proteome</keyword>
<evidence type="ECO:0000256" key="6">
    <source>
        <dbReference type="ARBA" id="ARBA00022729"/>
    </source>
</evidence>
<organism evidence="12 13">
    <name type="scientific">Streptomyces showdoensis</name>
    <dbReference type="NCBI Taxonomy" id="68268"/>
    <lineage>
        <taxon>Bacteria</taxon>
        <taxon>Bacillati</taxon>
        <taxon>Actinomycetota</taxon>
        <taxon>Actinomycetes</taxon>
        <taxon>Kitasatosporales</taxon>
        <taxon>Streptomycetaceae</taxon>
        <taxon>Streptomyces</taxon>
    </lineage>
</organism>
<dbReference type="GO" id="GO:0043546">
    <property type="term" value="F:molybdopterin cofactor binding"/>
    <property type="evidence" value="ECO:0007669"/>
    <property type="project" value="InterPro"/>
</dbReference>
<name>A0A2P2GHC3_STREW</name>
<reference evidence="12 13" key="1">
    <citation type="submission" date="2015-05" db="EMBL/GenBank/DDBJ databases">
        <title>Draft Genome assembly of Streptomyces showdoensis.</title>
        <authorList>
            <person name="Thapa K.K."/>
            <person name="Metsa-Ketela M."/>
        </authorList>
    </citation>
    <scope>NUCLEOTIDE SEQUENCE [LARGE SCALE GENOMIC DNA]</scope>
    <source>
        <strain evidence="12 13">ATCC 15227</strain>
    </source>
</reference>
<evidence type="ECO:0000256" key="7">
    <source>
        <dbReference type="ARBA" id="ARBA00023002"/>
    </source>
</evidence>
<dbReference type="SMART" id="SM00926">
    <property type="entry name" value="Molybdop_Fe4S4"/>
    <property type="match status" value="1"/>
</dbReference>
<evidence type="ECO:0000256" key="5">
    <source>
        <dbReference type="ARBA" id="ARBA00022723"/>
    </source>
</evidence>
<dbReference type="Pfam" id="PF01568">
    <property type="entry name" value="Molydop_binding"/>
    <property type="match status" value="1"/>
</dbReference>